<evidence type="ECO:0000313" key="2">
    <source>
        <dbReference type="Proteomes" id="UP000575068"/>
    </source>
</evidence>
<dbReference type="RefSeq" id="WP_184475873.1">
    <property type="nucleotide sequence ID" value="NZ_JACHOV010000009.1"/>
</dbReference>
<dbReference type="Proteomes" id="UP000575068">
    <property type="component" value="Unassembled WGS sequence"/>
</dbReference>
<proteinExistence type="predicted"/>
<keyword evidence="1" id="KW-0378">Hydrolase</keyword>
<dbReference type="GO" id="GO:0016787">
    <property type="term" value="F:hydrolase activity"/>
    <property type="evidence" value="ECO:0007669"/>
    <property type="project" value="UniProtKB-KW"/>
</dbReference>
<comment type="caution">
    <text evidence="1">The sequence shown here is derived from an EMBL/GenBank/DDBJ whole genome shotgun (WGS) entry which is preliminary data.</text>
</comment>
<sequence length="295" mass="31973">MQFPAPVAPSHACPAYYRYGADPPESPVVISVPHAGRHYPAAVMDDARTGRDGLERLEDRLADLLVHACMTAGYDVFVARQARAVIDLNRAETEIDGAMVAHAPSRLAFMASAKVRGGLGLIPRRLSAIGDLWKRPLEWSEVERRVAQYHRPYHLALEQTLATARARFGHAILLDIHSMPPLSAGDGTPPRIVIGDRFGRSAGSRLSCLAASIASAHGLKAAQNHPYPGNYLLERHGSPLNNIHAIQLEIDRSLYLDASLRWPASNLANVQKVVLDLAEGLAAELPSGEFAQAAE</sequence>
<accession>A0A840HWQ4</accession>
<keyword evidence="2" id="KW-1185">Reference proteome</keyword>
<gene>
    <name evidence="1" type="ORF">HNQ99_002413</name>
</gene>
<protein>
    <submittedName>
        <fullName evidence="1">N-formylglutamate amidohydrolase</fullName>
    </submittedName>
</protein>
<organism evidence="1 2">
    <name type="scientific">Rhizorhapis suberifaciens</name>
    <name type="common">corky root of lettuce</name>
    <dbReference type="NCBI Taxonomy" id="13656"/>
    <lineage>
        <taxon>Bacteria</taxon>
        <taxon>Pseudomonadati</taxon>
        <taxon>Pseudomonadota</taxon>
        <taxon>Alphaproteobacteria</taxon>
        <taxon>Sphingomonadales</taxon>
        <taxon>Sphingomonadaceae</taxon>
        <taxon>Rhizorhapis</taxon>
    </lineage>
</organism>
<dbReference type="SUPFAM" id="SSF53187">
    <property type="entry name" value="Zn-dependent exopeptidases"/>
    <property type="match status" value="1"/>
</dbReference>
<dbReference type="Gene3D" id="3.40.630.40">
    <property type="entry name" value="Zn-dependent exopeptidases"/>
    <property type="match status" value="1"/>
</dbReference>
<reference evidence="1 2" key="1">
    <citation type="submission" date="2020-08" db="EMBL/GenBank/DDBJ databases">
        <title>Genomic Encyclopedia of Type Strains, Phase IV (KMG-IV): sequencing the most valuable type-strain genomes for metagenomic binning, comparative biology and taxonomic classification.</title>
        <authorList>
            <person name="Goeker M."/>
        </authorList>
    </citation>
    <scope>NUCLEOTIDE SEQUENCE [LARGE SCALE GENOMIC DNA]</scope>
    <source>
        <strain evidence="1 2">DSM 7465</strain>
    </source>
</reference>
<name>A0A840HWQ4_9SPHN</name>
<dbReference type="EMBL" id="JACHOV010000009">
    <property type="protein sequence ID" value="MBB4642091.1"/>
    <property type="molecule type" value="Genomic_DNA"/>
</dbReference>
<dbReference type="Pfam" id="PF05013">
    <property type="entry name" value="FGase"/>
    <property type="match status" value="1"/>
</dbReference>
<dbReference type="AlphaFoldDB" id="A0A840HWQ4"/>
<dbReference type="InterPro" id="IPR007709">
    <property type="entry name" value="N-FG_amidohydro"/>
</dbReference>
<evidence type="ECO:0000313" key="1">
    <source>
        <dbReference type="EMBL" id="MBB4642091.1"/>
    </source>
</evidence>